<feature type="non-terminal residue" evidence="2">
    <location>
        <position position="85"/>
    </location>
</feature>
<proteinExistence type="predicted"/>
<evidence type="ECO:0000256" key="1">
    <source>
        <dbReference type="SAM" id="MobiDB-lite"/>
    </source>
</evidence>
<feature type="region of interest" description="Disordered" evidence="1">
    <location>
        <begin position="26"/>
        <end position="61"/>
    </location>
</feature>
<evidence type="ECO:0000313" key="2">
    <source>
        <dbReference type="EMBL" id="EUC56558.1"/>
    </source>
</evidence>
<evidence type="ECO:0000313" key="3">
    <source>
        <dbReference type="Proteomes" id="UP000030108"/>
    </source>
</evidence>
<organism evidence="2 3">
    <name type="scientific">Rhizoctonia solani AG-3 Rhs1AP</name>
    <dbReference type="NCBI Taxonomy" id="1086054"/>
    <lineage>
        <taxon>Eukaryota</taxon>
        <taxon>Fungi</taxon>
        <taxon>Dikarya</taxon>
        <taxon>Basidiomycota</taxon>
        <taxon>Agaricomycotina</taxon>
        <taxon>Agaricomycetes</taxon>
        <taxon>Cantharellales</taxon>
        <taxon>Ceratobasidiaceae</taxon>
        <taxon>Rhizoctonia</taxon>
    </lineage>
</organism>
<name>X8J2L9_9AGAM</name>
<feature type="compositionally biased region" description="Acidic residues" evidence="1">
    <location>
        <begin position="48"/>
        <end position="58"/>
    </location>
</feature>
<comment type="caution">
    <text evidence="2">The sequence shown here is derived from an EMBL/GenBank/DDBJ whole genome shotgun (WGS) entry which is preliminary data.</text>
</comment>
<sequence length="85" mass="9702">MASATPIRSFEAQKVTPHVQMLFPWKEESLDQSMHTQSESTSESTVAEGEDKEEDDYGETIPASTSRMVFRGAYAKDFELCYEYH</sequence>
<dbReference type="AlphaFoldDB" id="X8J2L9"/>
<reference evidence="3" key="1">
    <citation type="journal article" date="2014" name="Genome Announc.">
        <title>Draft genome sequence of the plant-pathogenic soil fungus Rhizoctonia solani anastomosis group 3 strain Rhs1AP.</title>
        <authorList>
            <person name="Cubeta M.A."/>
            <person name="Thomas E."/>
            <person name="Dean R.A."/>
            <person name="Jabaji S."/>
            <person name="Neate S.M."/>
            <person name="Tavantzis S."/>
            <person name="Toda T."/>
            <person name="Vilgalys R."/>
            <person name="Bharathan N."/>
            <person name="Fedorova-Abrams N."/>
            <person name="Pakala S.B."/>
            <person name="Pakala S.M."/>
            <person name="Zafar N."/>
            <person name="Joardar V."/>
            <person name="Losada L."/>
            <person name="Nierman W.C."/>
        </authorList>
    </citation>
    <scope>NUCLEOTIDE SEQUENCE [LARGE SCALE GENOMIC DNA]</scope>
    <source>
        <strain evidence="3">AG-3</strain>
    </source>
</reference>
<feature type="compositionally biased region" description="Polar residues" evidence="1">
    <location>
        <begin position="31"/>
        <end position="45"/>
    </location>
</feature>
<accession>X8J2L9</accession>
<dbReference type="Proteomes" id="UP000030108">
    <property type="component" value="Unassembled WGS sequence"/>
</dbReference>
<protein>
    <submittedName>
        <fullName evidence="2">Uncharacterized protein</fullName>
    </submittedName>
</protein>
<gene>
    <name evidence="2" type="ORF">RSOL_185750</name>
</gene>
<dbReference type="EMBL" id="JATN01000322">
    <property type="protein sequence ID" value="EUC56558.1"/>
    <property type="molecule type" value="Genomic_DNA"/>
</dbReference>